<feature type="signal peptide" evidence="1">
    <location>
        <begin position="1"/>
        <end position="25"/>
    </location>
</feature>
<name>A0A538SXF7_UNCEI</name>
<sequence>MNRFRLFLIIAIAALALVGAQVAFATTVQKLTLQELTKKSESIVMARVDDAVSSWDTAHKEIYTYFTLSVLQPVKGSKGVTTITLRQIGGTVGNIASVVPGMPNFRKGEEVVVFLTQKDAAGYPWVMGLQQGKYSVTTAKNGVKMVRNDLAGTEFLTKSGGHVEATTSPDMPLNAFLDGIKTSLDSDGKVQVDPNPPTE</sequence>
<evidence type="ECO:0000256" key="1">
    <source>
        <dbReference type="SAM" id="SignalP"/>
    </source>
</evidence>
<comment type="caution">
    <text evidence="2">The sequence shown here is derived from an EMBL/GenBank/DDBJ whole genome shotgun (WGS) entry which is preliminary data.</text>
</comment>
<feature type="chain" id="PRO_5022019499" evidence="1">
    <location>
        <begin position="26"/>
        <end position="199"/>
    </location>
</feature>
<proteinExistence type="predicted"/>
<dbReference type="EMBL" id="VBOU01000007">
    <property type="protein sequence ID" value="TMQ56076.1"/>
    <property type="molecule type" value="Genomic_DNA"/>
</dbReference>
<evidence type="ECO:0000313" key="2">
    <source>
        <dbReference type="EMBL" id="TMQ56076.1"/>
    </source>
</evidence>
<accession>A0A538SXF7</accession>
<organism evidence="2 3">
    <name type="scientific">Eiseniibacteriota bacterium</name>
    <dbReference type="NCBI Taxonomy" id="2212470"/>
    <lineage>
        <taxon>Bacteria</taxon>
        <taxon>Candidatus Eiseniibacteriota</taxon>
    </lineage>
</organism>
<dbReference type="Proteomes" id="UP000319829">
    <property type="component" value="Unassembled WGS sequence"/>
</dbReference>
<reference evidence="2 3" key="1">
    <citation type="journal article" date="2019" name="Nat. Microbiol.">
        <title>Mediterranean grassland soil C-N compound turnover is dependent on rainfall and depth, and is mediated by genomically divergent microorganisms.</title>
        <authorList>
            <person name="Diamond S."/>
            <person name="Andeer P.F."/>
            <person name="Li Z."/>
            <person name="Crits-Christoph A."/>
            <person name="Burstein D."/>
            <person name="Anantharaman K."/>
            <person name="Lane K.R."/>
            <person name="Thomas B.C."/>
            <person name="Pan C."/>
            <person name="Northen T.R."/>
            <person name="Banfield J.F."/>
        </authorList>
    </citation>
    <scope>NUCLEOTIDE SEQUENCE [LARGE SCALE GENOMIC DNA]</scope>
    <source>
        <strain evidence="2">WS_4</strain>
    </source>
</reference>
<evidence type="ECO:0000313" key="3">
    <source>
        <dbReference type="Proteomes" id="UP000319829"/>
    </source>
</evidence>
<protein>
    <submittedName>
        <fullName evidence="2">Uncharacterized protein</fullName>
    </submittedName>
</protein>
<keyword evidence="1" id="KW-0732">Signal</keyword>
<gene>
    <name evidence="2" type="ORF">E6K74_01265</name>
</gene>
<dbReference type="AlphaFoldDB" id="A0A538SXF7"/>